<dbReference type="EMBL" id="RRYP01009282">
    <property type="protein sequence ID" value="TNV79163.1"/>
    <property type="molecule type" value="Genomic_DNA"/>
</dbReference>
<dbReference type="SUPFAM" id="SSF55681">
    <property type="entry name" value="Class II aaRS and biotin synthetases"/>
    <property type="match status" value="1"/>
</dbReference>
<proteinExistence type="inferred from homology"/>
<dbReference type="Proteomes" id="UP000785679">
    <property type="component" value="Unassembled WGS sequence"/>
</dbReference>
<dbReference type="NCBIfam" id="TIGR00121">
    <property type="entry name" value="birA_ligase"/>
    <property type="match status" value="1"/>
</dbReference>
<evidence type="ECO:0000259" key="3">
    <source>
        <dbReference type="PROSITE" id="PS51733"/>
    </source>
</evidence>
<sequence>MAFAEKLNIKDLPANQAYVFIADQQTQGYGVASGSKWVSPLGNLYFTICMSAKKESVLKNALHYPQVTALAVVQTLSHFGVDQRAKLQMKFVNDVFLNDKKVCGVLSRLESMGDSFKLMIGIGVNLNTLPPHYPDLQSATSVLIETKQRTNLQHFSEILTQNIINLFKVLDAEGFGKSIHQSIHDRMYMLGEEVKIYERNLKEVTLQGVFERLNEDGTVTIRDKSGVKHIINDGRMRSLDFEP</sequence>
<feature type="domain" description="BPL/LPL catalytic" evidence="3">
    <location>
        <begin position="1"/>
        <end position="174"/>
    </location>
</feature>
<dbReference type="PANTHER" id="PTHR12835:SF5">
    <property type="entry name" value="BIOTIN--PROTEIN LIGASE"/>
    <property type="match status" value="1"/>
</dbReference>
<dbReference type="AlphaFoldDB" id="A0A8J8NPN3"/>
<dbReference type="OrthoDB" id="10250105at2759"/>
<evidence type="ECO:0000313" key="5">
    <source>
        <dbReference type="Proteomes" id="UP000785679"/>
    </source>
</evidence>
<comment type="similarity">
    <text evidence="1">Belongs to the biotin--protein ligase family.</text>
</comment>
<dbReference type="Pfam" id="PF03099">
    <property type="entry name" value="BPL_LplA_LipB"/>
    <property type="match status" value="1"/>
</dbReference>
<dbReference type="InterPro" id="IPR045864">
    <property type="entry name" value="aa-tRNA-synth_II/BPL/LPL"/>
</dbReference>
<accession>A0A8J8NPN3</accession>
<keyword evidence="2" id="KW-0436">Ligase</keyword>
<dbReference type="GO" id="GO:0005737">
    <property type="term" value="C:cytoplasm"/>
    <property type="evidence" value="ECO:0007669"/>
    <property type="project" value="TreeGrafter"/>
</dbReference>
<evidence type="ECO:0000313" key="4">
    <source>
        <dbReference type="EMBL" id="TNV79163.1"/>
    </source>
</evidence>
<dbReference type="InterPro" id="IPR004143">
    <property type="entry name" value="BPL_LPL_catalytic"/>
</dbReference>
<reference evidence="4" key="1">
    <citation type="submission" date="2019-06" db="EMBL/GenBank/DDBJ databases">
        <authorList>
            <person name="Zheng W."/>
        </authorList>
    </citation>
    <scope>NUCLEOTIDE SEQUENCE</scope>
    <source>
        <strain evidence="4">QDHG01</strain>
    </source>
</reference>
<evidence type="ECO:0000256" key="2">
    <source>
        <dbReference type="ARBA" id="ARBA00022598"/>
    </source>
</evidence>
<dbReference type="Gene3D" id="3.30.930.10">
    <property type="entry name" value="Bira Bifunctional Protein, Domain 2"/>
    <property type="match status" value="1"/>
</dbReference>
<dbReference type="InterPro" id="IPR004408">
    <property type="entry name" value="Biotin_CoA_COase_ligase"/>
</dbReference>
<comment type="caution">
    <text evidence="4">The sequence shown here is derived from an EMBL/GenBank/DDBJ whole genome shotgun (WGS) entry which is preliminary data.</text>
</comment>
<dbReference type="PROSITE" id="PS51733">
    <property type="entry name" value="BPL_LPL_CATALYTIC"/>
    <property type="match status" value="1"/>
</dbReference>
<protein>
    <recommendedName>
        <fullName evidence="3">BPL/LPL catalytic domain-containing protein</fullName>
    </recommendedName>
</protein>
<keyword evidence="5" id="KW-1185">Reference proteome</keyword>
<organism evidence="4 5">
    <name type="scientific">Halteria grandinella</name>
    <dbReference type="NCBI Taxonomy" id="5974"/>
    <lineage>
        <taxon>Eukaryota</taxon>
        <taxon>Sar</taxon>
        <taxon>Alveolata</taxon>
        <taxon>Ciliophora</taxon>
        <taxon>Intramacronucleata</taxon>
        <taxon>Spirotrichea</taxon>
        <taxon>Stichotrichia</taxon>
        <taxon>Sporadotrichida</taxon>
        <taxon>Halteriidae</taxon>
        <taxon>Halteria</taxon>
    </lineage>
</organism>
<name>A0A8J8NPN3_HALGN</name>
<dbReference type="PANTHER" id="PTHR12835">
    <property type="entry name" value="BIOTIN PROTEIN LIGASE"/>
    <property type="match status" value="1"/>
</dbReference>
<gene>
    <name evidence="4" type="ORF">FGO68_gene6294</name>
</gene>
<dbReference type="GO" id="GO:0004077">
    <property type="term" value="F:biotin--[biotin carboxyl-carrier protein] ligase activity"/>
    <property type="evidence" value="ECO:0007669"/>
    <property type="project" value="InterPro"/>
</dbReference>
<evidence type="ECO:0000256" key="1">
    <source>
        <dbReference type="ARBA" id="ARBA00009934"/>
    </source>
</evidence>